<feature type="repeat" description="PPR" evidence="2">
    <location>
        <begin position="74"/>
        <end position="108"/>
    </location>
</feature>
<dbReference type="InterPro" id="IPR002885">
    <property type="entry name" value="PPR_rpt"/>
</dbReference>
<protein>
    <recommendedName>
        <fullName evidence="5">VTT domain-containing protein</fullName>
    </recommendedName>
</protein>
<dbReference type="Pfam" id="PF09335">
    <property type="entry name" value="VTT_dom"/>
    <property type="match status" value="1"/>
</dbReference>
<evidence type="ECO:0000256" key="1">
    <source>
        <dbReference type="ARBA" id="ARBA00022737"/>
    </source>
</evidence>
<evidence type="ECO:0000256" key="4">
    <source>
        <dbReference type="SAM" id="Phobius"/>
    </source>
</evidence>
<evidence type="ECO:0000256" key="3">
    <source>
        <dbReference type="SAM" id="MobiDB-lite"/>
    </source>
</evidence>
<dbReference type="FunFam" id="1.25.40.10:FF:000285">
    <property type="entry name" value="Pentatricopeptide repeat-containing protein, chloroplastic"/>
    <property type="match status" value="1"/>
</dbReference>
<dbReference type="NCBIfam" id="TIGR00756">
    <property type="entry name" value="PPR"/>
    <property type="match status" value="5"/>
</dbReference>
<gene>
    <name evidence="6" type="ORF">COLO4_05201</name>
</gene>
<sequence length="982" mass="107682">MADRNLVSFNSMISAYSKCGDVWGAWDVFSVMRGYGFLPTPFSLAGLLSCQALDICGGGQLQSLAIKNGLFYADAFVGTALLGLYGRLGRVSEAVQAFEDMPKKSLVTWNSMISLYAYHGLVKDCMRSFRELLRLEASLSDCSFVGVLSGLAGELDLEFGQQIHGLVIKSGFEHEVMVANSLVNMYVNCVNICIAENFFKGMHVTDVVSWNTIIGALEKDGSPLKALDFFFQMSRDGVKPNQTTFVITIASCSSLQIPILGEYIHAKAIKKGFDSDVFIGSALVDFYAKCDKLVESHQCFDGIYEKNVVSWNALIMGYGSKSCSTCASLLLDMLKLGYRPNEYTFSAILKSSDAIELQQLHSLIIRMGYEHNLHVMSSLMTSFAKNGLLLDALAFVKDCDRPLAVVPSNIAAGIYNRVGQYNETLKLLSVLEEPDIVTWNILIAACARNGDYKEVFELLQRMLMTRIYPDNYTFVGLLSVCSKLSNLDLGCSIHGLIIKTDINLCDTFVCNVLIDMYGKCGCIKSSVKIFDEMTDRNLITWTSLISALGVNGYSQEALERFRQMEFLGFKPDSVAFISIFTVCKHAGLVKEGMELFRRMKSDYGIEPKMDHYHCMVDLLARNGKLKEAKKLIASMAFPPDALIWRIFLEGSKRSRTVEKAEKKKPLKEGAALSRRKNFARLIFRPNKRFHFVKPCSSLRQSKKQQQQSLQKTPPNAPPQSLRWFLGPKGDSDADANVGGNGDAEEQGIQGDTALKGTLLAGVLLVGVVGGFATVGFIYKDQINAFLNQFSTFIEGYGPAGYALFIAVYAGLEILAIPAIPLTMSAGLLFGSVIGTIIVSISGTVAASVAFLIARYFARERILKLVEGNKKFLAIDKAIGENGFRVVTLLRLSPLLPFSLGNYLYGLTSVKFVPYVLGSWLGMLPGSWAYVSAGAFGRAIIQDESEFGFGGNGILTLGLGLLVTAVAAAYVTQLAKDAVKDIE</sequence>
<feature type="transmembrane region" description="Helical" evidence="4">
    <location>
        <begin position="825"/>
        <end position="853"/>
    </location>
</feature>
<dbReference type="PROSITE" id="PS51375">
    <property type="entry name" value="PPR"/>
    <property type="match status" value="6"/>
</dbReference>
<feature type="compositionally biased region" description="Low complexity" evidence="3">
    <location>
        <begin position="696"/>
        <end position="711"/>
    </location>
</feature>
<dbReference type="GO" id="GO:0099402">
    <property type="term" value="P:plant organ development"/>
    <property type="evidence" value="ECO:0007669"/>
    <property type="project" value="UniProtKB-ARBA"/>
</dbReference>
<dbReference type="FunFam" id="1.25.40.10:FF:001096">
    <property type="entry name" value="Pentatricopeptide repeat-containing protein"/>
    <property type="match status" value="1"/>
</dbReference>
<dbReference type="InterPro" id="IPR032816">
    <property type="entry name" value="VTT_dom"/>
</dbReference>
<dbReference type="Pfam" id="PF13041">
    <property type="entry name" value="PPR_2"/>
    <property type="match status" value="2"/>
</dbReference>
<evidence type="ECO:0000313" key="6">
    <source>
        <dbReference type="EMBL" id="OMP09713.1"/>
    </source>
</evidence>
<evidence type="ECO:0000259" key="5">
    <source>
        <dbReference type="Pfam" id="PF09335"/>
    </source>
</evidence>
<keyword evidence="4" id="KW-0472">Membrane</keyword>
<feature type="transmembrane region" description="Helical" evidence="4">
    <location>
        <begin position="950"/>
        <end position="970"/>
    </location>
</feature>
<organism evidence="6 7">
    <name type="scientific">Corchorus olitorius</name>
    <dbReference type="NCBI Taxonomy" id="93759"/>
    <lineage>
        <taxon>Eukaryota</taxon>
        <taxon>Viridiplantae</taxon>
        <taxon>Streptophyta</taxon>
        <taxon>Embryophyta</taxon>
        <taxon>Tracheophyta</taxon>
        <taxon>Spermatophyta</taxon>
        <taxon>Magnoliopsida</taxon>
        <taxon>eudicotyledons</taxon>
        <taxon>Gunneridae</taxon>
        <taxon>Pentapetalae</taxon>
        <taxon>rosids</taxon>
        <taxon>malvids</taxon>
        <taxon>Malvales</taxon>
        <taxon>Malvaceae</taxon>
        <taxon>Grewioideae</taxon>
        <taxon>Apeibeae</taxon>
        <taxon>Corchorus</taxon>
    </lineage>
</organism>
<feature type="transmembrane region" description="Helical" evidence="4">
    <location>
        <begin position="911"/>
        <end position="930"/>
    </location>
</feature>
<keyword evidence="4" id="KW-0812">Transmembrane</keyword>
<feature type="repeat" description="PPR" evidence="2">
    <location>
        <begin position="537"/>
        <end position="571"/>
    </location>
</feature>
<dbReference type="InterPro" id="IPR046960">
    <property type="entry name" value="PPR_At4g14850-like_plant"/>
</dbReference>
<dbReference type="Pfam" id="PF01535">
    <property type="entry name" value="PPR"/>
    <property type="match status" value="8"/>
</dbReference>
<dbReference type="InterPro" id="IPR011990">
    <property type="entry name" value="TPR-like_helical_dom_sf"/>
</dbReference>
<feature type="repeat" description="PPR" evidence="2">
    <location>
        <begin position="206"/>
        <end position="240"/>
    </location>
</feature>
<dbReference type="AlphaFoldDB" id="A0A1R3KRJ2"/>
<dbReference type="EMBL" id="AWUE01012267">
    <property type="protein sequence ID" value="OMP09713.1"/>
    <property type="molecule type" value="Genomic_DNA"/>
</dbReference>
<name>A0A1R3KRJ2_9ROSI</name>
<keyword evidence="1" id="KW-0677">Repeat</keyword>
<dbReference type="PANTHER" id="PTHR47926:SF423">
    <property type="entry name" value="REPEAT-CONTAINING PROTEIN, PUTATIVE-RELATED"/>
    <property type="match status" value="1"/>
</dbReference>
<dbReference type="OrthoDB" id="1913111at2759"/>
<dbReference type="Proteomes" id="UP000187203">
    <property type="component" value="Unassembled WGS sequence"/>
</dbReference>
<feature type="repeat" description="PPR" evidence="2">
    <location>
        <begin position="435"/>
        <end position="469"/>
    </location>
</feature>
<feature type="repeat" description="PPR" evidence="2">
    <location>
        <begin position="5"/>
        <end position="39"/>
    </location>
</feature>
<dbReference type="Gene3D" id="1.25.40.10">
    <property type="entry name" value="Tetratricopeptide repeat domain"/>
    <property type="match status" value="6"/>
</dbReference>
<feature type="region of interest" description="Disordered" evidence="3">
    <location>
        <begin position="695"/>
        <end position="724"/>
    </location>
</feature>
<accession>A0A1R3KRJ2</accession>
<keyword evidence="7" id="KW-1185">Reference proteome</keyword>
<feature type="repeat" description="PPR" evidence="2">
    <location>
        <begin position="506"/>
        <end position="536"/>
    </location>
</feature>
<dbReference type="PANTHER" id="PTHR47926">
    <property type="entry name" value="PENTATRICOPEPTIDE REPEAT-CONTAINING PROTEIN"/>
    <property type="match status" value="1"/>
</dbReference>
<reference evidence="7" key="1">
    <citation type="submission" date="2013-09" db="EMBL/GenBank/DDBJ databases">
        <title>Corchorus olitorius genome sequencing.</title>
        <authorList>
            <person name="Alam M."/>
            <person name="Haque M.S."/>
            <person name="Islam M.S."/>
            <person name="Emdad E.M."/>
            <person name="Islam M.M."/>
            <person name="Ahmed B."/>
            <person name="Halim A."/>
            <person name="Hossen Q.M.M."/>
            <person name="Hossain M.Z."/>
            <person name="Ahmed R."/>
            <person name="Khan M.M."/>
            <person name="Islam R."/>
            <person name="Rashid M.M."/>
            <person name="Khan S.A."/>
            <person name="Rahman M.S."/>
            <person name="Alam M."/>
            <person name="Yahiya A.S."/>
            <person name="Khan M.S."/>
            <person name="Azam M.S."/>
            <person name="Haque T."/>
            <person name="Lashkar M.Z.H."/>
            <person name="Akhand A.I."/>
            <person name="Morshed G."/>
            <person name="Roy S."/>
            <person name="Uddin K.S."/>
            <person name="Rabeya T."/>
            <person name="Hossain A.S."/>
            <person name="Chowdhury A."/>
            <person name="Snigdha A.R."/>
            <person name="Mortoza M.S."/>
            <person name="Matin S.A."/>
            <person name="Hoque S.M.E."/>
            <person name="Islam M.K."/>
            <person name="Roy D.K."/>
            <person name="Haider R."/>
            <person name="Moosa M.M."/>
            <person name="Elias S.M."/>
            <person name="Hasan A.M."/>
            <person name="Jahan S."/>
            <person name="Shafiuddin M."/>
            <person name="Mahmood N."/>
            <person name="Shommy N.S."/>
        </authorList>
    </citation>
    <scope>NUCLEOTIDE SEQUENCE [LARGE SCALE GENOMIC DNA]</scope>
    <source>
        <strain evidence="7">cv. O-4</strain>
    </source>
</reference>
<feature type="transmembrane region" description="Helical" evidence="4">
    <location>
        <begin position="758"/>
        <end position="778"/>
    </location>
</feature>
<feature type="domain" description="VTT" evidence="5">
    <location>
        <begin position="816"/>
        <end position="934"/>
    </location>
</feature>
<dbReference type="FunFam" id="1.25.40.10:FF:000073">
    <property type="entry name" value="Pentatricopeptide repeat-containing protein chloroplastic"/>
    <property type="match status" value="1"/>
</dbReference>
<dbReference type="GO" id="GO:0003723">
    <property type="term" value="F:RNA binding"/>
    <property type="evidence" value="ECO:0007669"/>
    <property type="project" value="InterPro"/>
</dbReference>
<feature type="transmembrane region" description="Helical" evidence="4">
    <location>
        <begin position="799"/>
        <end position="819"/>
    </location>
</feature>
<dbReference type="STRING" id="93759.A0A1R3KRJ2"/>
<dbReference type="FunFam" id="1.25.40.10:FF:000158">
    <property type="entry name" value="pentatricopeptide repeat-containing protein At2g33680"/>
    <property type="match status" value="1"/>
</dbReference>
<comment type="caution">
    <text evidence="6">The sequence shown here is derived from an EMBL/GenBank/DDBJ whole genome shotgun (WGS) entry which is preliminary data.</text>
</comment>
<evidence type="ECO:0000313" key="7">
    <source>
        <dbReference type="Proteomes" id="UP000187203"/>
    </source>
</evidence>
<dbReference type="GO" id="GO:0009451">
    <property type="term" value="P:RNA modification"/>
    <property type="evidence" value="ECO:0007669"/>
    <property type="project" value="InterPro"/>
</dbReference>
<proteinExistence type="predicted"/>
<keyword evidence="4" id="KW-1133">Transmembrane helix</keyword>
<evidence type="ECO:0000256" key="2">
    <source>
        <dbReference type="PROSITE-ProRule" id="PRU00708"/>
    </source>
</evidence>